<dbReference type="InterPro" id="IPR029016">
    <property type="entry name" value="GAF-like_dom_sf"/>
</dbReference>
<dbReference type="InterPro" id="IPR014757">
    <property type="entry name" value="Tscrpt_reg_IclR_C"/>
</dbReference>
<evidence type="ECO:0000313" key="10">
    <source>
        <dbReference type="Proteomes" id="UP000551501"/>
    </source>
</evidence>
<sequence length="264" mass="28341">MGTDEQRRVVDPKNHIASVVKAIEVLECFKNGGPELSLTQVIDQTGYTRTTVYRLLGTLELAGWVERTDRGAYRLTLQVFELATTVLAGFDLRTVASHVMSELATAFDEHVYLLVPDGTRAVCIDLIESSQPIRVMVLTVGRSLPMYLGGAPVALLAAMEKTLLPRLLKEGPMVTPAGNEIPEAELRQTLAETRDRGYAISSGDVTPGVVALGACIKDRRGQPVAAMSIGGLSADISDQRLDTIASALMDGADAVSRRLGYVGD</sequence>
<evidence type="ECO:0000313" key="9">
    <source>
        <dbReference type="EMBL" id="MBB4134062.1"/>
    </source>
</evidence>
<protein>
    <recommendedName>
        <fullName evidence="6">Glycerol operon regulatory protein</fullName>
    </recommendedName>
</protein>
<dbReference type="GO" id="GO:0006071">
    <property type="term" value="P:glycerol metabolic process"/>
    <property type="evidence" value="ECO:0007669"/>
    <property type="project" value="UniProtKB-KW"/>
</dbReference>
<dbReference type="EMBL" id="JACIFP010000001">
    <property type="protein sequence ID" value="MBB4134062.1"/>
    <property type="molecule type" value="Genomic_DNA"/>
</dbReference>
<keyword evidence="3 9" id="KW-0238">DNA-binding</keyword>
<dbReference type="Gene3D" id="3.30.450.40">
    <property type="match status" value="1"/>
</dbReference>
<dbReference type="Pfam" id="PF09339">
    <property type="entry name" value="HTH_IclR"/>
    <property type="match status" value="1"/>
</dbReference>
<dbReference type="InterPro" id="IPR036388">
    <property type="entry name" value="WH-like_DNA-bd_sf"/>
</dbReference>
<dbReference type="PANTHER" id="PTHR30136">
    <property type="entry name" value="HELIX-TURN-HELIX TRANSCRIPTIONAL REGULATOR, ICLR FAMILY"/>
    <property type="match status" value="1"/>
</dbReference>
<dbReference type="SUPFAM" id="SSF55781">
    <property type="entry name" value="GAF domain-like"/>
    <property type="match status" value="1"/>
</dbReference>
<keyword evidence="4" id="KW-0804">Transcription</keyword>
<evidence type="ECO:0000256" key="5">
    <source>
        <dbReference type="ARBA" id="ARBA00058938"/>
    </source>
</evidence>
<keyword evidence="10" id="KW-1185">Reference proteome</keyword>
<evidence type="ECO:0000259" key="8">
    <source>
        <dbReference type="PROSITE" id="PS51078"/>
    </source>
</evidence>
<dbReference type="PROSITE" id="PS51078">
    <property type="entry name" value="ICLR_ED"/>
    <property type="match status" value="1"/>
</dbReference>
<dbReference type="PROSITE" id="PS51077">
    <property type="entry name" value="HTH_ICLR"/>
    <property type="match status" value="1"/>
</dbReference>
<reference evidence="9 10" key="1">
    <citation type="submission" date="2020-08" db="EMBL/GenBank/DDBJ databases">
        <title>Sequencing the genomes of 1000 actinobacteria strains.</title>
        <authorList>
            <person name="Klenk H.-P."/>
        </authorList>
    </citation>
    <scope>NUCLEOTIDE SEQUENCE [LARGE SCALE GENOMIC DNA]</scope>
    <source>
        <strain evidence="9 10">DSM 45298</strain>
    </source>
</reference>
<evidence type="ECO:0000256" key="6">
    <source>
        <dbReference type="ARBA" id="ARBA00070406"/>
    </source>
</evidence>
<dbReference type="Pfam" id="PF01614">
    <property type="entry name" value="IclR_C"/>
    <property type="match status" value="1"/>
</dbReference>
<gene>
    <name evidence="9" type="ORF">BKA16_000614</name>
</gene>
<organism evidence="9 10">
    <name type="scientific">Gordonia humi</name>
    <dbReference type="NCBI Taxonomy" id="686429"/>
    <lineage>
        <taxon>Bacteria</taxon>
        <taxon>Bacillati</taxon>
        <taxon>Actinomycetota</taxon>
        <taxon>Actinomycetes</taxon>
        <taxon>Mycobacteriales</taxon>
        <taxon>Gordoniaceae</taxon>
        <taxon>Gordonia</taxon>
    </lineage>
</organism>
<dbReference type="SUPFAM" id="SSF46785">
    <property type="entry name" value="Winged helix' DNA-binding domain"/>
    <property type="match status" value="1"/>
</dbReference>
<dbReference type="InterPro" id="IPR005471">
    <property type="entry name" value="Tscrpt_reg_IclR_N"/>
</dbReference>
<dbReference type="AlphaFoldDB" id="A0A840EQS7"/>
<dbReference type="InterPro" id="IPR036390">
    <property type="entry name" value="WH_DNA-bd_sf"/>
</dbReference>
<keyword evidence="1" id="KW-0319">Glycerol metabolism</keyword>
<dbReference type="Gene3D" id="1.10.10.10">
    <property type="entry name" value="Winged helix-like DNA-binding domain superfamily/Winged helix DNA-binding domain"/>
    <property type="match status" value="1"/>
</dbReference>
<comment type="function">
    <text evidence="5">May be an activator protein for the gylABX operon.</text>
</comment>
<dbReference type="RefSeq" id="WP_343067258.1">
    <property type="nucleotide sequence ID" value="NZ_BAABHL010000048.1"/>
</dbReference>
<evidence type="ECO:0000256" key="1">
    <source>
        <dbReference type="ARBA" id="ARBA00022798"/>
    </source>
</evidence>
<dbReference type="InterPro" id="IPR050707">
    <property type="entry name" value="HTH_MetabolicPath_Reg"/>
</dbReference>
<dbReference type="FunFam" id="1.10.10.10:FF:000056">
    <property type="entry name" value="IclR family transcriptional regulator"/>
    <property type="match status" value="1"/>
</dbReference>
<feature type="domain" description="IclR-ED" evidence="8">
    <location>
        <begin position="78"/>
        <end position="261"/>
    </location>
</feature>
<feature type="domain" description="HTH iclR-type" evidence="7">
    <location>
        <begin position="16"/>
        <end position="77"/>
    </location>
</feature>
<dbReference type="GO" id="GO:0003677">
    <property type="term" value="F:DNA binding"/>
    <property type="evidence" value="ECO:0007669"/>
    <property type="project" value="UniProtKB-KW"/>
</dbReference>
<dbReference type="GO" id="GO:0003700">
    <property type="term" value="F:DNA-binding transcription factor activity"/>
    <property type="evidence" value="ECO:0007669"/>
    <property type="project" value="TreeGrafter"/>
</dbReference>
<dbReference type="GO" id="GO:0045892">
    <property type="term" value="P:negative regulation of DNA-templated transcription"/>
    <property type="evidence" value="ECO:0007669"/>
    <property type="project" value="TreeGrafter"/>
</dbReference>
<dbReference type="SMART" id="SM00346">
    <property type="entry name" value="HTH_ICLR"/>
    <property type="match status" value="1"/>
</dbReference>
<dbReference type="PANTHER" id="PTHR30136:SF35">
    <property type="entry name" value="HTH-TYPE TRANSCRIPTIONAL REGULATOR RV1719"/>
    <property type="match status" value="1"/>
</dbReference>
<accession>A0A840EQS7</accession>
<comment type="caution">
    <text evidence="9">The sequence shown here is derived from an EMBL/GenBank/DDBJ whole genome shotgun (WGS) entry which is preliminary data.</text>
</comment>
<keyword evidence="2" id="KW-0805">Transcription regulation</keyword>
<name>A0A840EQS7_9ACTN</name>
<evidence type="ECO:0000256" key="3">
    <source>
        <dbReference type="ARBA" id="ARBA00023125"/>
    </source>
</evidence>
<evidence type="ECO:0000256" key="2">
    <source>
        <dbReference type="ARBA" id="ARBA00023015"/>
    </source>
</evidence>
<dbReference type="Proteomes" id="UP000551501">
    <property type="component" value="Unassembled WGS sequence"/>
</dbReference>
<evidence type="ECO:0000259" key="7">
    <source>
        <dbReference type="PROSITE" id="PS51077"/>
    </source>
</evidence>
<evidence type="ECO:0000256" key="4">
    <source>
        <dbReference type="ARBA" id="ARBA00023163"/>
    </source>
</evidence>
<proteinExistence type="predicted"/>